<dbReference type="InterPro" id="IPR043519">
    <property type="entry name" value="NT_sf"/>
</dbReference>
<sequence>MMTKTQLLKTRLLEIGASLNNSGHALALLALGSCGKNQELMDEYSDLDFFVIVKPGYKMQYIENLDWLKSIFPAAFYFRNTDDGYKFLYEDGVFCEFAVFEKKELEKLGALDGSIVWKDKDFEGLELQMEPTFQINQILDTEWMLGEILTNLYVGLCRFRRGEKFSAYKFIQNYAVDQLLRLLLTRTPQSAIEADKYDLSRRIEFRNIITADLLSSFIQGYDKTPQSALSILQFLDRNFTINQFIKLKIEELL</sequence>
<keyword evidence="2" id="KW-1185">Reference proteome</keyword>
<accession>A0ABZ3EV39</accession>
<dbReference type="SUPFAM" id="SSF81301">
    <property type="entry name" value="Nucleotidyltransferase"/>
    <property type="match status" value="1"/>
</dbReference>
<reference evidence="1 2" key="1">
    <citation type="submission" date="2024-02" db="EMBL/GenBank/DDBJ databases">
        <title>Bacterial strain from lacustrine sediment.</title>
        <authorList>
            <person name="Petit C."/>
            <person name="Fadhlaoui K."/>
        </authorList>
    </citation>
    <scope>NUCLEOTIDE SEQUENCE [LARGE SCALE GENOMIC DNA]</scope>
    <source>
        <strain evidence="1 2">IPX-CK</strain>
    </source>
</reference>
<evidence type="ECO:0000313" key="2">
    <source>
        <dbReference type="Proteomes" id="UP001451571"/>
    </source>
</evidence>
<dbReference type="PROSITE" id="PS51257">
    <property type="entry name" value="PROKAR_LIPOPROTEIN"/>
    <property type="match status" value="1"/>
</dbReference>
<protein>
    <recommendedName>
        <fullName evidence="3">Streptomycin adenylyltransferase</fullName>
    </recommendedName>
</protein>
<dbReference type="RefSeq" id="WP_342756866.1">
    <property type="nucleotide sequence ID" value="NZ_CP146256.1"/>
</dbReference>
<evidence type="ECO:0000313" key="1">
    <source>
        <dbReference type="EMBL" id="XAH73258.1"/>
    </source>
</evidence>
<name>A0ABZ3EV39_9FIRM</name>
<gene>
    <name evidence="1" type="ORF">V6984_17375</name>
</gene>
<dbReference type="EMBL" id="CP146256">
    <property type="protein sequence ID" value="XAH73258.1"/>
    <property type="molecule type" value="Genomic_DNA"/>
</dbReference>
<dbReference type="Proteomes" id="UP001451571">
    <property type="component" value="Chromosome"/>
</dbReference>
<evidence type="ECO:0008006" key="3">
    <source>
        <dbReference type="Google" id="ProtNLM"/>
    </source>
</evidence>
<proteinExistence type="predicted"/>
<organism evidence="1 2">
    <name type="scientific">Kineothrix sedimenti</name>
    <dbReference type="NCBI Taxonomy" id="3123317"/>
    <lineage>
        <taxon>Bacteria</taxon>
        <taxon>Bacillati</taxon>
        <taxon>Bacillota</taxon>
        <taxon>Clostridia</taxon>
        <taxon>Lachnospirales</taxon>
        <taxon>Lachnospiraceae</taxon>
        <taxon>Kineothrix</taxon>
    </lineage>
</organism>
<dbReference type="Gene3D" id="3.30.460.10">
    <property type="entry name" value="Beta Polymerase, domain 2"/>
    <property type="match status" value="1"/>
</dbReference>